<geneLocation type="plasmid" evidence="3">
    <name>parsfin5</name>
</geneLocation>
<gene>
    <name evidence="1" type="ORF">ARN_36870</name>
    <name evidence="2" type="ORF">ArsFIN_47570</name>
</gene>
<dbReference type="KEGG" id="ans:ArsFIN_47570"/>
<organism evidence="1">
    <name type="scientific">Arsenophonus nasoniae</name>
    <name type="common">son-killer infecting Nasonia vitripennis</name>
    <dbReference type="NCBI Taxonomy" id="638"/>
    <lineage>
        <taxon>Bacteria</taxon>
        <taxon>Pseudomonadati</taxon>
        <taxon>Pseudomonadota</taxon>
        <taxon>Gammaproteobacteria</taxon>
        <taxon>Enterobacterales</taxon>
        <taxon>Morganellaceae</taxon>
        <taxon>Arsenophonus</taxon>
    </lineage>
</organism>
<geneLocation type="plasmid" evidence="2">
    <name>pArsFIN5</name>
</geneLocation>
<dbReference type="Proteomes" id="UP000295134">
    <property type="component" value="Plasmid pArsFIN5"/>
</dbReference>
<evidence type="ECO:0000313" key="2">
    <source>
        <dbReference type="EMBL" id="QBY46146.1"/>
    </source>
</evidence>
<proteinExistence type="predicted"/>
<reference evidence="1" key="1">
    <citation type="journal article" date="2010" name="Insect Mol. Biol.">
        <title>The draft genome sequence of Arsenophonus nasoniae, son-killer bacterium of Nasonia vitripennis, reveals genes associated with virulence and symbiosis.</title>
        <authorList>
            <person name="Wilkes T."/>
            <person name="Darby A.C."/>
            <person name="Choi J."/>
            <person name="Colborne J.K."/>
            <person name="Werren J.H."/>
            <person name="Hurst G.D.D."/>
        </authorList>
    </citation>
    <scope>NUCLEOTIDE SEQUENCE</scope>
</reference>
<accession>D2U4Q7</accession>
<reference evidence="2 3" key="2">
    <citation type="submission" date="2019-03" db="EMBL/GenBank/DDBJ databases">
        <title>Long-read sequencing reveals hyperdense prophage content in a complex bacterial symbiont genome.</title>
        <authorList>
            <person name="Frost C.L."/>
            <person name="Siozios S."/>
            <person name="Nadal-Jimenez P."/>
            <person name="Brockhurst M.A."/>
            <person name="King K.C."/>
            <person name="Darby A.C."/>
            <person name="Hurst G.D.D."/>
        </authorList>
    </citation>
    <scope>NUCLEOTIDE SEQUENCE [LARGE SCALE GENOMIC DNA]</scope>
    <source>
        <strain evidence="2 3">FIN</strain>
        <plasmid evidence="3">parsfin5</plasmid>
        <plasmid evidence="2">pArsFIN5</plasmid>
    </source>
</reference>
<evidence type="ECO:0000313" key="1">
    <source>
        <dbReference type="EMBL" id="CBA76639.1"/>
    </source>
</evidence>
<dbReference type="EMBL" id="CP038617">
    <property type="protein sequence ID" value="QBY46146.1"/>
    <property type="molecule type" value="Genomic_DNA"/>
</dbReference>
<dbReference type="Gene3D" id="3.90.350.10">
    <property type="entry name" value="Transposase Inhibitor Protein From Tn5, Chain A, domain 1"/>
    <property type="match status" value="1"/>
</dbReference>
<protein>
    <submittedName>
        <fullName evidence="1">Transposase</fullName>
    </submittedName>
</protein>
<name>D2U4Q7_9GAMM</name>
<dbReference type="AlphaFoldDB" id="D2U4Q7"/>
<keyword evidence="2" id="KW-0614">Plasmid</keyword>
<sequence>MDALTEDVKDIEGLNLCKVLVHIIDREGDSIAHMRELSSHGYNFLILGKGGHTVEYQGKNQKLNDVADSLSYNNTVTINYKEKKSLSLG</sequence>
<dbReference type="EMBL" id="FN545283">
    <property type="protein sequence ID" value="CBA76639.1"/>
    <property type="molecule type" value="Genomic_DNA"/>
</dbReference>
<evidence type="ECO:0000313" key="3">
    <source>
        <dbReference type="Proteomes" id="UP000295134"/>
    </source>
</evidence>